<keyword evidence="5 8" id="KW-0119">Carbohydrate metabolism</keyword>
<dbReference type="AlphaFoldDB" id="A0AAV1RNR1"/>
<dbReference type="InterPro" id="IPR012341">
    <property type="entry name" value="6hp_glycosidase-like_sf"/>
</dbReference>
<evidence type="ECO:0000256" key="1">
    <source>
        <dbReference type="ARBA" id="ARBA00000966"/>
    </source>
</evidence>
<comment type="catalytic activity">
    <reaction evidence="1 9">
        <text>Endohydrolysis of (1-&gt;4)-beta-D-glucosidic linkages in cellulose, lichenin and cereal beta-D-glucans.</text>
        <dbReference type="EC" id="3.2.1.4"/>
    </reaction>
</comment>
<dbReference type="Proteomes" id="UP001314170">
    <property type="component" value="Unassembled WGS sequence"/>
</dbReference>
<feature type="chain" id="PRO_5043103573" description="Endoglucanase" evidence="9">
    <location>
        <begin position="19"/>
        <end position="531"/>
    </location>
</feature>
<name>A0AAV1RNR1_9ROSI</name>
<comment type="similarity">
    <text evidence="2 8 9">Belongs to the glycosyl hydrolase 9 (cellulase E) family.</text>
</comment>
<evidence type="ECO:0000256" key="9">
    <source>
        <dbReference type="RuleBase" id="RU361166"/>
    </source>
</evidence>
<keyword evidence="9" id="KW-0732">Signal</keyword>
<evidence type="ECO:0000313" key="11">
    <source>
        <dbReference type="EMBL" id="CAK7337882.1"/>
    </source>
</evidence>
<dbReference type="Gene3D" id="1.50.10.10">
    <property type="match status" value="1"/>
</dbReference>
<keyword evidence="4 9" id="KW-0136">Cellulose degradation</keyword>
<evidence type="ECO:0000256" key="7">
    <source>
        <dbReference type="ARBA" id="ARBA00023326"/>
    </source>
</evidence>
<accession>A0AAV1RNR1</accession>
<feature type="active site" evidence="8">
    <location>
        <position position="451"/>
    </location>
</feature>
<evidence type="ECO:0000256" key="2">
    <source>
        <dbReference type="ARBA" id="ARBA00007072"/>
    </source>
</evidence>
<keyword evidence="3 8" id="KW-0378">Hydrolase</keyword>
<feature type="domain" description="Glycoside hydrolase family 9" evidence="10">
    <location>
        <begin position="73"/>
        <end position="525"/>
    </location>
</feature>
<evidence type="ECO:0000256" key="4">
    <source>
        <dbReference type="ARBA" id="ARBA00023001"/>
    </source>
</evidence>
<keyword evidence="6 8" id="KW-0326">Glycosidase</keyword>
<evidence type="ECO:0000256" key="6">
    <source>
        <dbReference type="ARBA" id="ARBA00023295"/>
    </source>
</evidence>
<dbReference type="GO" id="GO:0008810">
    <property type="term" value="F:cellulase activity"/>
    <property type="evidence" value="ECO:0007669"/>
    <property type="project" value="UniProtKB-EC"/>
</dbReference>
<proteinExistence type="inferred from homology"/>
<evidence type="ECO:0000256" key="3">
    <source>
        <dbReference type="ARBA" id="ARBA00022801"/>
    </source>
</evidence>
<dbReference type="InterPro" id="IPR018221">
    <property type="entry name" value="Glyco_hydro_9_His_AS"/>
</dbReference>
<comment type="caution">
    <text evidence="11">The sequence shown here is derived from an EMBL/GenBank/DDBJ whole genome shotgun (WGS) entry which is preliminary data.</text>
</comment>
<keyword evidence="12" id="KW-1185">Reference proteome</keyword>
<dbReference type="EC" id="3.2.1.4" evidence="9"/>
<reference evidence="11 12" key="1">
    <citation type="submission" date="2024-01" db="EMBL/GenBank/DDBJ databases">
        <authorList>
            <person name="Waweru B."/>
        </authorList>
    </citation>
    <scope>NUCLEOTIDE SEQUENCE [LARGE SCALE GENOMIC DNA]</scope>
</reference>
<evidence type="ECO:0000259" key="10">
    <source>
        <dbReference type="Pfam" id="PF00759"/>
    </source>
</evidence>
<dbReference type="EMBL" id="CAWUPB010001108">
    <property type="protein sequence ID" value="CAK7337882.1"/>
    <property type="molecule type" value="Genomic_DNA"/>
</dbReference>
<protein>
    <recommendedName>
        <fullName evidence="9">Endoglucanase</fullName>
        <ecNumber evidence="9">3.2.1.4</ecNumber>
    </recommendedName>
</protein>
<dbReference type="PANTHER" id="PTHR22298">
    <property type="entry name" value="ENDO-1,4-BETA-GLUCANASE"/>
    <property type="match status" value="1"/>
</dbReference>
<feature type="signal peptide" evidence="9">
    <location>
        <begin position="1"/>
        <end position="18"/>
    </location>
</feature>
<sequence>MKSLLLIEFACVSVTVESITPAAPCSLNSLVNGIDLLWFDFPSDHIMSFNSVLGFTSLSIFLLMSGAVSSVDYGTALTKSLLYYEAQRSGKLPFDQRVQWRGDSGLKDGSDARIDLVGGYYDAGDNMKFGFPMAFTITTLSWSTIEFSSQLEAKKELSNALLAIKWGTDYLIKAHPQPHVLYGQVGDGDSDHACWERPEDMTTLRTSFKIDDQHPGADIAAETAAALAAASIAFSSSNPAYSTQLVSHAEQLFEFASGHPGLYQKSIPAARFYASSGYEDELLWAAAWLHRATNDNTYLNYLGASGNTGGIRGSFSWDDKFVGAQLLVAKLVLEGKVPNTGTWGQYKSEAEQFICSCIQKNSKNVKKTPGGLLWFSEWDNLQYVATASLVAAAYGNYLYADHASIKCPGGIVRPTDLIHLAQSQVDYILGSNPKKMSYMVGFGSNYPTQPHHRGASIVSIKKNPKPVACQEGYQVWFKRKAPNPNVLEGAIVGGPDALDGYTDSRSDFEQTEAATANVAPLVGVLARLATH</sequence>
<dbReference type="InterPro" id="IPR001701">
    <property type="entry name" value="Glyco_hydro_9"/>
</dbReference>
<evidence type="ECO:0000313" key="12">
    <source>
        <dbReference type="Proteomes" id="UP001314170"/>
    </source>
</evidence>
<dbReference type="GO" id="GO:0030245">
    <property type="term" value="P:cellulose catabolic process"/>
    <property type="evidence" value="ECO:0007669"/>
    <property type="project" value="UniProtKB-KW"/>
</dbReference>
<dbReference type="Pfam" id="PF00759">
    <property type="entry name" value="Glyco_hydro_9"/>
    <property type="match status" value="1"/>
</dbReference>
<keyword evidence="7 8" id="KW-0624">Polysaccharide degradation</keyword>
<evidence type="ECO:0000256" key="8">
    <source>
        <dbReference type="PROSITE-ProRule" id="PRU10059"/>
    </source>
</evidence>
<gene>
    <name evidence="11" type="ORF">DCAF_LOCUS12922</name>
</gene>
<organism evidence="11 12">
    <name type="scientific">Dovyalis caffra</name>
    <dbReference type="NCBI Taxonomy" id="77055"/>
    <lineage>
        <taxon>Eukaryota</taxon>
        <taxon>Viridiplantae</taxon>
        <taxon>Streptophyta</taxon>
        <taxon>Embryophyta</taxon>
        <taxon>Tracheophyta</taxon>
        <taxon>Spermatophyta</taxon>
        <taxon>Magnoliopsida</taxon>
        <taxon>eudicotyledons</taxon>
        <taxon>Gunneridae</taxon>
        <taxon>Pentapetalae</taxon>
        <taxon>rosids</taxon>
        <taxon>fabids</taxon>
        <taxon>Malpighiales</taxon>
        <taxon>Salicaceae</taxon>
        <taxon>Flacourtieae</taxon>
        <taxon>Dovyalis</taxon>
    </lineage>
</organism>
<dbReference type="InterPro" id="IPR008928">
    <property type="entry name" value="6-hairpin_glycosidase_sf"/>
</dbReference>
<dbReference type="FunFam" id="1.50.10.10:FF:000020">
    <property type="entry name" value="Endoglucanase"/>
    <property type="match status" value="1"/>
</dbReference>
<dbReference type="SUPFAM" id="SSF48208">
    <property type="entry name" value="Six-hairpin glycosidases"/>
    <property type="match status" value="1"/>
</dbReference>
<evidence type="ECO:0000256" key="5">
    <source>
        <dbReference type="ARBA" id="ARBA00023277"/>
    </source>
</evidence>
<dbReference type="PROSITE" id="PS00592">
    <property type="entry name" value="GH9_2"/>
    <property type="match status" value="1"/>
</dbReference>